<evidence type="ECO:0000256" key="19">
    <source>
        <dbReference type="ARBA" id="ARBA00047883"/>
    </source>
</evidence>
<dbReference type="GO" id="GO:0008972">
    <property type="term" value="F:phosphomethylpyrimidine kinase activity"/>
    <property type="evidence" value="ECO:0007669"/>
    <property type="project" value="UniProtKB-EC"/>
</dbReference>
<evidence type="ECO:0000256" key="15">
    <source>
        <dbReference type="ARBA" id="ARBA00022977"/>
    </source>
</evidence>
<dbReference type="InterPro" id="IPR013749">
    <property type="entry name" value="PM/HMP-P_kinase-1"/>
</dbReference>
<dbReference type="PANTHER" id="PTHR20858:SF17">
    <property type="entry name" value="HYDROXYMETHYLPYRIMIDINE_PHOSPHOMETHYLPYRIMIDINE KINASE THI20-RELATED"/>
    <property type="match status" value="1"/>
</dbReference>
<dbReference type="Gene3D" id="3.40.1190.20">
    <property type="match status" value="1"/>
</dbReference>
<dbReference type="NCBIfam" id="TIGR00097">
    <property type="entry name" value="HMP-P_kinase"/>
    <property type="match status" value="1"/>
</dbReference>
<organism evidence="26 27">
    <name type="scientific">Corynebacterium choanae</name>
    <dbReference type="NCBI Taxonomy" id="1862358"/>
    <lineage>
        <taxon>Bacteria</taxon>
        <taxon>Bacillati</taxon>
        <taxon>Actinomycetota</taxon>
        <taxon>Actinomycetes</taxon>
        <taxon>Mycobacteriales</taxon>
        <taxon>Corynebacteriaceae</taxon>
        <taxon>Corynebacterium</taxon>
    </lineage>
</organism>
<dbReference type="GO" id="GO:0008902">
    <property type="term" value="F:hydroxymethylpyrimidine kinase activity"/>
    <property type="evidence" value="ECO:0007669"/>
    <property type="project" value="UniProtKB-EC"/>
</dbReference>
<comment type="similarity">
    <text evidence="22">In the C-terminal section; belongs to the thiaminase-2 family.</text>
</comment>
<keyword evidence="27" id="KW-1185">Reference proteome</keyword>
<comment type="cofactor">
    <cofactor evidence="3">
        <name>Mg(2+)</name>
        <dbReference type="ChEBI" id="CHEBI:18420"/>
    </cofactor>
</comment>
<dbReference type="InterPro" id="IPR016084">
    <property type="entry name" value="Haem_Oase-like_multi-hlx"/>
</dbReference>
<evidence type="ECO:0000256" key="22">
    <source>
        <dbReference type="ARBA" id="ARBA00061559"/>
    </source>
</evidence>
<evidence type="ECO:0000313" key="27">
    <source>
        <dbReference type="Proteomes" id="UP000269019"/>
    </source>
</evidence>
<comment type="function">
    <text evidence="4">Condenses 4-methyl-5-(beta-hydroxyethyl)thiazole monophosphate (THZ-P) and 2-methyl-4-amino-5-hydroxymethyl pyrimidine pyrophosphate (HMP-PP) to form thiamine monophosphate (TMP).</text>
</comment>
<comment type="catalytic activity">
    <reaction evidence="1">
        <text>4-amino-5-hydroxymethyl-2-methylpyrimidine + ATP = 4-amino-2-methyl-5-(phosphooxymethyl)pyrimidine + ADP + H(+)</text>
        <dbReference type="Rhea" id="RHEA:23096"/>
        <dbReference type="ChEBI" id="CHEBI:15378"/>
        <dbReference type="ChEBI" id="CHEBI:16892"/>
        <dbReference type="ChEBI" id="CHEBI:30616"/>
        <dbReference type="ChEBI" id="CHEBI:58354"/>
        <dbReference type="ChEBI" id="CHEBI:456216"/>
        <dbReference type="EC" id="2.7.1.49"/>
    </reaction>
</comment>
<keyword evidence="11 26" id="KW-0808">Transferase</keyword>
<dbReference type="InterPro" id="IPR004399">
    <property type="entry name" value="HMP/HMP-P_kinase_dom"/>
</dbReference>
<feature type="domain" description="Thiaminase-2/PQQC" evidence="24">
    <location>
        <begin position="355"/>
        <end position="545"/>
    </location>
</feature>
<evidence type="ECO:0000256" key="7">
    <source>
        <dbReference type="ARBA" id="ARBA00005165"/>
    </source>
</evidence>
<evidence type="ECO:0000256" key="8">
    <source>
        <dbReference type="ARBA" id="ARBA00012135"/>
    </source>
</evidence>
<dbReference type="Pfam" id="PF03070">
    <property type="entry name" value="TENA_THI-4"/>
    <property type="match status" value="1"/>
</dbReference>
<dbReference type="EC" id="2.7.1.49" evidence="8"/>
<evidence type="ECO:0000256" key="16">
    <source>
        <dbReference type="ARBA" id="ARBA00023268"/>
    </source>
</evidence>
<comment type="catalytic activity">
    <reaction evidence="2">
        <text>4-amino-2-methyl-5-(phosphooxymethyl)pyrimidine + ATP = 4-amino-2-methyl-5-(diphosphooxymethyl)pyrimidine + ADP</text>
        <dbReference type="Rhea" id="RHEA:19893"/>
        <dbReference type="ChEBI" id="CHEBI:30616"/>
        <dbReference type="ChEBI" id="CHEBI:57841"/>
        <dbReference type="ChEBI" id="CHEBI:58354"/>
        <dbReference type="ChEBI" id="CHEBI:456216"/>
        <dbReference type="EC" id="2.7.4.7"/>
    </reaction>
</comment>
<dbReference type="FunFam" id="3.40.1190.20:FF:000003">
    <property type="entry name" value="Phosphomethylpyrimidine kinase ThiD"/>
    <property type="match status" value="1"/>
</dbReference>
<evidence type="ECO:0000256" key="3">
    <source>
        <dbReference type="ARBA" id="ARBA00001946"/>
    </source>
</evidence>
<dbReference type="OrthoDB" id="34166at2"/>
<evidence type="ECO:0000256" key="21">
    <source>
        <dbReference type="ARBA" id="ARBA00061288"/>
    </source>
</evidence>
<evidence type="ECO:0000259" key="25">
    <source>
        <dbReference type="Pfam" id="PF08543"/>
    </source>
</evidence>
<comment type="pathway">
    <text evidence="6">Cofactor biosynthesis; thiamine diphosphate biosynthesis; 4-amino-2-methyl-5-diphosphomethylpyrimidine from 5-amino-1-(5-phospho-D-ribosyl)imidazole: step 3/3.</text>
</comment>
<evidence type="ECO:0000259" key="24">
    <source>
        <dbReference type="Pfam" id="PF03070"/>
    </source>
</evidence>
<dbReference type="UniPathway" id="UPA00060">
    <property type="reaction ID" value="UER00138"/>
</dbReference>
<comment type="function">
    <text evidence="5">Catalyzes the phosphorylation of hydroxymethylpyrimidine phosphate (HMP-P) to HMP-PP, and of HMP to HMP-P.</text>
</comment>
<dbReference type="CDD" id="cd19365">
    <property type="entry name" value="TenA_C-like"/>
    <property type="match status" value="1"/>
</dbReference>
<evidence type="ECO:0000256" key="14">
    <source>
        <dbReference type="ARBA" id="ARBA00022840"/>
    </source>
</evidence>
<dbReference type="InterPro" id="IPR004305">
    <property type="entry name" value="Thiaminase-2/PQQC"/>
</dbReference>
<dbReference type="Proteomes" id="UP000269019">
    <property type="component" value="Chromosome"/>
</dbReference>
<keyword evidence="15" id="KW-0784">Thiamine biosynthesis</keyword>
<dbReference type="Pfam" id="PF08543">
    <property type="entry name" value="Phos_pyr_kin"/>
    <property type="match status" value="1"/>
</dbReference>
<dbReference type="InterPro" id="IPR029056">
    <property type="entry name" value="Ribokinase-like"/>
</dbReference>
<comment type="catalytic activity">
    <reaction evidence="19">
        <text>2-[(2R,5Z)-2-carboxy-4-methylthiazol-5(2H)-ylidene]ethyl phosphate + 4-amino-2-methyl-5-(diphosphooxymethyl)pyrimidine + 2 H(+) = thiamine phosphate + CO2 + diphosphate</text>
        <dbReference type="Rhea" id="RHEA:47844"/>
        <dbReference type="ChEBI" id="CHEBI:15378"/>
        <dbReference type="ChEBI" id="CHEBI:16526"/>
        <dbReference type="ChEBI" id="CHEBI:33019"/>
        <dbReference type="ChEBI" id="CHEBI:37575"/>
        <dbReference type="ChEBI" id="CHEBI:57841"/>
        <dbReference type="ChEBI" id="CHEBI:62899"/>
        <dbReference type="EC" id="2.5.1.3"/>
    </reaction>
</comment>
<name>A0A3G6J6F5_9CORY</name>
<keyword evidence="14" id="KW-0067">ATP-binding</keyword>
<comment type="catalytic activity">
    <reaction evidence="17">
        <text>4-methyl-5-(2-phosphooxyethyl)-thiazole + 4-amino-2-methyl-5-(diphosphooxymethyl)pyrimidine + H(+) = thiamine phosphate + diphosphate</text>
        <dbReference type="Rhea" id="RHEA:22328"/>
        <dbReference type="ChEBI" id="CHEBI:15378"/>
        <dbReference type="ChEBI" id="CHEBI:33019"/>
        <dbReference type="ChEBI" id="CHEBI:37575"/>
        <dbReference type="ChEBI" id="CHEBI:57841"/>
        <dbReference type="ChEBI" id="CHEBI:58296"/>
        <dbReference type="EC" id="2.5.1.3"/>
    </reaction>
</comment>
<gene>
    <name evidence="26" type="primary">thiD</name>
    <name evidence="26" type="ORF">CCHOA_05595</name>
</gene>
<evidence type="ECO:0000256" key="6">
    <source>
        <dbReference type="ARBA" id="ARBA00004769"/>
    </source>
</evidence>
<evidence type="ECO:0000256" key="4">
    <source>
        <dbReference type="ARBA" id="ARBA00003814"/>
    </source>
</evidence>
<feature type="domain" description="Pyridoxamine kinase/Phosphomethylpyrimidine kinase" evidence="25">
    <location>
        <begin position="30"/>
        <end position="276"/>
    </location>
</feature>
<evidence type="ECO:0000256" key="1">
    <source>
        <dbReference type="ARBA" id="ARBA00000151"/>
    </source>
</evidence>
<evidence type="ECO:0000256" key="23">
    <source>
        <dbReference type="ARBA" id="ARBA00067202"/>
    </source>
</evidence>
<reference evidence="26 27" key="1">
    <citation type="submission" date="2018-11" db="EMBL/GenBank/DDBJ databases">
        <authorList>
            <person name="Kleinhagauer T."/>
            <person name="Glaeser S.P."/>
            <person name="Spergser J."/>
            <person name="Ruckert C."/>
            <person name="Kaempfer P."/>
            <person name="Busse H.-J."/>
        </authorList>
    </citation>
    <scope>NUCLEOTIDE SEQUENCE [LARGE SCALE GENOMIC DNA]</scope>
    <source>
        <strain evidence="26 27">200CH</strain>
    </source>
</reference>
<dbReference type="NCBIfam" id="NF011301">
    <property type="entry name" value="PRK14713.1"/>
    <property type="match status" value="1"/>
</dbReference>
<dbReference type="AlphaFoldDB" id="A0A3G6J6F5"/>
<dbReference type="RefSeq" id="WP_123927718.1">
    <property type="nucleotide sequence ID" value="NZ_CP033896.1"/>
</dbReference>
<accession>A0A3G6J6F5</accession>
<evidence type="ECO:0000256" key="20">
    <source>
        <dbReference type="ARBA" id="ARBA00061283"/>
    </source>
</evidence>
<dbReference type="PANTHER" id="PTHR20858">
    <property type="entry name" value="PHOSPHOMETHYLPYRIMIDINE KINASE"/>
    <property type="match status" value="1"/>
</dbReference>
<evidence type="ECO:0000256" key="5">
    <source>
        <dbReference type="ARBA" id="ARBA00003848"/>
    </source>
</evidence>
<evidence type="ECO:0000256" key="2">
    <source>
        <dbReference type="ARBA" id="ARBA00000565"/>
    </source>
</evidence>
<sequence>MTTASLFKASTVGSSPAARPARVLAISGTDPSGGAGSLADIKSITAAGGYAMHVTTAVVAQNTQGVRRILQLEPAMIREQLAAVSDDVTIDAVKIGMLGDVATIEVVREFLEQQQLAQVVLDPVMVATSGDRLLATAAETALRELLPLVDVVTPNLPELALLCEAPEPKDDAAALELATSLAARCNVAVVMKRGHFDTGDAGNALVTATTVDNVPSARIATLSTHGTGCSLSAALATRLGAGESPLAALSWSTRWLHEAINYGDALGVGHGHGPVDHSHQLRRLALAGTALPWPEYHFRAGDDLPSPPDASLGVAASTLGEMAHVDDDPAALHMPPVGSFTAELGRLAQPYLAAILRNPFVVALATGSLNQQDFLTYIAQDAVYLGQYARVLAAIGGKSADAADAAAWIADAHGTHVAELAVHETYLGSEADLPAPSGVTAAYTNFLTATAAHSDYCVAAAAVLPCYWLYLEVGLRMLPHDHENHPYHAWLSEYGSPEFRTATQAALERVERAFAAASPATRAAAIQAFLVACRHEYEFFDQALRTGLEISKR</sequence>
<evidence type="ECO:0000313" key="26">
    <source>
        <dbReference type="EMBL" id="AZA13519.1"/>
    </source>
</evidence>
<dbReference type="GO" id="GO:0009229">
    <property type="term" value="P:thiamine diphosphate biosynthetic process"/>
    <property type="evidence" value="ECO:0007669"/>
    <property type="project" value="UniProtKB-UniPathway"/>
</dbReference>
<comment type="similarity">
    <text evidence="20">In the N-terminal section; belongs to the thiamine-phosphate synthase family.</text>
</comment>
<dbReference type="SUPFAM" id="SSF48613">
    <property type="entry name" value="Heme oxygenase-like"/>
    <property type="match status" value="1"/>
</dbReference>
<dbReference type="GO" id="GO:0005524">
    <property type="term" value="F:ATP binding"/>
    <property type="evidence" value="ECO:0007669"/>
    <property type="project" value="UniProtKB-KW"/>
</dbReference>
<protein>
    <recommendedName>
        <fullName evidence="23">Thiamine biosynthesis multifunctional protein ThiED</fullName>
        <ecNumber evidence="9">2.5.1.3</ecNumber>
        <ecNumber evidence="8">2.7.1.49</ecNumber>
        <ecNumber evidence="10">2.7.4.7</ecNumber>
    </recommendedName>
</protein>
<dbReference type="CDD" id="cd01169">
    <property type="entry name" value="HMPP_kinase"/>
    <property type="match status" value="1"/>
</dbReference>
<comment type="similarity">
    <text evidence="21">In the central section; belongs to the ThiD family.</text>
</comment>
<evidence type="ECO:0000256" key="12">
    <source>
        <dbReference type="ARBA" id="ARBA00022741"/>
    </source>
</evidence>
<dbReference type="GO" id="GO:0004789">
    <property type="term" value="F:thiamine-phosphate diphosphorylase activity"/>
    <property type="evidence" value="ECO:0007669"/>
    <property type="project" value="UniProtKB-EC"/>
</dbReference>
<evidence type="ECO:0000256" key="18">
    <source>
        <dbReference type="ARBA" id="ARBA00047851"/>
    </source>
</evidence>
<proteinExistence type="inferred from homology"/>
<dbReference type="EC" id="2.7.4.7" evidence="10"/>
<keyword evidence="16" id="KW-0511">Multifunctional enzyme</keyword>
<dbReference type="GO" id="GO:0005829">
    <property type="term" value="C:cytosol"/>
    <property type="evidence" value="ECO:0007669"/>
    <property type="project" value="TreeGrafter"/>
</dbReference>
<dbReference type="Gene3D" id="1.20.910.10">
    <property type="entry name" value="Heme oxygenase-like"/>
    <property type="match status" value="1"/>
</dbReference>
<dbReference type="EC" id="2.5.1.3" evidence="9"/>
<dbReference type="SUPFAM" id="SSF53613">
    <property type="entry name" value="Ribokinase-like"/>
    <property type="match status" value="1"/>
</dbReference>
<dbReference type="GO" id="GO:0009228">
    <property type="term" value="P:thiamine biosynthetic process"/>
    <property type="evidence" value="ECO:0007669"/>
    <property type="project" value="UniProtKB-KW"/>
</dbReference>
<evidence type="ECO:0000256" key="10">
    <source>
        <dbReference type="ARBA" id="ARBA00012963"/>
    </source>
</evidence>
<dbReference type="EMBL" id="CP033896">
    <property type="protein sequence ID" value="AZA13519.1"/>
    <property type="molecule type" value="Genomic_DNA"/>
</dbReference>
<comment type="catalytic activity">
    <reaction evidence="18">
        <text>2-(2-carboxy-4-methylthiazol-5-yl)ethyl phosphate + 4-amino-2-methyl-5-(diphosphooxymethyl)pyrimidine + 2 H(+) = thiamine phosphate + CO2 + diphosphate</text>
        <dbReference type="Rhea" id="RHEA:47848"/>
        <dbReference type="ChEBI" id="CHEBI:15378"/>
        <dbReference type="ChEBI" id="CHEBI:16526"/>
        <dbReference type="ChEBI" id="CHEBI:33019"/>
        <dbReference type="ChEBI" id="CHEBI:37575"/>
        <dbReference type="ChEBI" id="CHEBI:57841"/>
        <dbReference type="ChEBI" id="CHEBI:62890"/>
        <dbReference type="EC" id="2.5.1.3"/>
    </reaction>
</comment>
<keyword evidence="12" id="KW-0547">Nucleotide-binding</keyword>
<keyword evidence="13 26" id="KW-0418">Kinase</keyword>
<evidence type="ECO:0000256" key="17">
    <source>
        <dbReference type="ARBA" id="ARBA00047334"/>
    </source>
</evidence>
<dbReference type="KEGG" id="ccho:CCHOA_05595"/>
<evidence type="ECO:0000256" key="11">
    <source>
        <dbReference type="ARBA" id="ARBA00022679"/>
    </source>
</evidence>
<evidence type="ECO:0000256" key="9">
    <source>
        <dbReference type="ARBA" id="ARBA00012830"/>
    </source>
</evidence>
<comment type="pathway">
    <text evidence="7">Cofactor biosynthesis; thiamine diphosphate biosynthesis; thiamine phosphate from 4-amino-2-methyl-5-diphosphomethylpyrimidine and 4-methyl-5-(2-phosphoethyl)-thiazole: step 1/1.</text>
</comment>
<evidence type="ECO:0000256" key="13">
    <source>
        <dbReference type="ARBA" id="ARBA00022777"/>
    </source>
</evidence>